<reference evidence="1" key="1">
    <citation type="submission" date="2022-04" db="EMBL/GenBank/DDBJ databases">
        <title>A functionally conserved STORR gene fusion in Papaver species that diverged 16.8 million years ago.</title>
        <authorList>
            <person name="Catania T."/>
        </authorList>
    </citation>
    <scope>NUCLEOTIDE SEQUENCE</scope>
    <source>
        <strain evidence="1">S-188037</strain>
    </source>
</reference>
<dbReference type="Proteomes" id="UP001202328">
    <property type="component" value="Unassembled WGS sequence"/>
</dbReference>
<organism evidence="1 2">
    <name type="scientific">Papaver atlanticum</name>
    <dbReference type="NCBI Taxonomy" id="357466"/>
    <lineage>
        <taxon>Eukaryota</taxon>
        <taxon>Viridiplantae</taxon>
        <taxon>Streptophyta</taxon>
        <taxon>Embryophyta</taxon>
        <taxon>Tracheophyta</taxon>
        <taxon>Spermatophyta</taxon>
        <taxon>Magnoliopsida</taxon>
        <taxon>Ranunculales</taxon>
        <taxon>Papaveraceae</taxon>
        <taxon>Papaveroideae</taxon>
        <taxon>Papaver</taxon>
    </lineage>
</organism>
<dbReference type="EMBL" id="JAJJMB010002292">
    <property type="protein sequence ID" value="KAI3952134.1"/>
    <property type="molecule type" value="Genomic_DNA"/>
</dbReference>
<sequence length="102" mass="12310">MKFQQPLIHVRKHHFFDATGELLEQSQLFNWADHWDKQAREYKEWLRVKHQDLLALDEQQQVLSDRNIKSRSHQKAKHTVCNFPRCKTEMKEWKGGGQRLSV</sequence>
<gene>
    <name evidence="1" type="ORF">MKW98_005829</name>
</gene>
<comment type="caution">
    <text evidence="1">The sequence shown here is derived from an EMBL/GenBank/DDBJ whole genome shotgun (WGS) entry which is preliminary data.</text>
</comment>
<keyword evidence="2" id="KW-1185">Reference proteome</keyword>
<proteinExistence type="predicted"/>
<dbReference type="AlphaFoldDB" id="A0AAD4TB19"/>
<accession>A0AAD4TB19</accession>
<evidence type="ECO:0000313" key="2">
    <source>
        <dbReference type="Proteomes" id="UP001202328"/>
    </source>
</evidence>
<protein>
    <submittedName>
        <fullName evidence="1">Uncharacterized protein</fullName>
    </submittedName>
</protein>
<evidence type="ECO:0000313" key="1">
    <source>
        <dbReference type="EMBL" id="KAI3952134.1"/>
    </source>
</evidence>
<name>A0AAD4TB19_9MAGN</name>